<dbReference type="Gene3D" id="1.10.150.170">
    <property type="entry name" value="Putative methyltransferase TM0872, insert domain"/>
    <property type="match status" value="1"/>
</dbReference>
<proteinExistence type="inferred from homology"/>
<reference evidence="8 9" key="1">
    <citation type="journal article" date="2012" name="J. Bacteriol.">
        <title>Genome Sequence of "Candidatus Mycoplasma haemolamae" Strain Purdue, a Red Blood Cell Pathogen of Alpacas (Vicugna pacos) and Llamas (Lama glama).</title>
        <authorList>
            <person name="Guimaraes A.M."/>
            <person name="Toth B."/>
            <person name="Santos A.P."/>
            <person name="do Nascimento N.C."/>
            <person name="Kritchevsky J.E."/>
            <person name="Messick J.B."/>
        </authorList>
    </citation>
    <scope>NUCLEOTIDE SEQUENCE [LARGE SCALE GENOMIC DNA]</scope>
    <source>
        <strain evidence="8 9">Purdue</strain>
    </source>
</reference>
<feature type="binding site" evidence="7">
    <location>
        <position position="52"/>
    </location>
    <ligand>
        <name>S-adenosyl-L-methionine</name>
        <dbReference type="ChEBI" id="CHEBI:59789"/>
    </ligand>
</feature>
<dbReference type="GO" id="GO:0071424">
    <property type="term" value="F:rRNA (cytosine-N4-)-methyltransferase activity"/>
    <property type="evidence" value="ECO:0007669"/>
    <property type="project" value="UniProtKB-UniRule"/>
</dbReference>
<dbReference type="InterPro" id="IPR029063">
    <property type="entry name" value="SAM-dependent_MTases_sf"/>
</dbReference>
<organism evidence="8 9">
    <name type="scientific">Mycoplasma haematolamae (strain Purdue)</name>
    <dbReference type="NCBI Taxonomy" id="1212765"/>
    <lineage>
        <taxon>Bacteria</taxon>
        <taxon>Bacillati</taxon>
        <taxon>Mycoplasmatota</taxon>
        <taxon>Mollicutes</taxon>
        <taxon>Mycoplasmataceae</taxon>
        <taxon>Mycoplasma</taxon>
    </lineage>
</organism>
<keyword evidence="9" id="KW-1185">Reference proteome</keyword>
<evidence type="ECO:0000313" key="9">
    <source>
        <dbReference type="Proteomes" id="UP000006502"/>
    </source>
</evidence>
<feature type="binding site" evidence="7">
    <location>
        <position position="99"/>
    </location>
    <ligand>
        <name>S-adenosyl-L-methionine</name>
        <dbReference type="ChEBI" id="CHEBI:59789"/>
    </ligand>
</feature>
<dbReference type="EMBL" id="CP003731">
    <property type="protein sequence ID" value="AFO51787.1"/>
    <property type="molecule type" value="Genomic_DNA"/>
</dbReference>
<dbReference type="OrthoDB" id="9806637at2"/>
<dbReference type="PANTHER" id="PTHR11265:SF0">
    <property type="entry name" value="12S RRNA N4-METHYLCYTIDINE METHYLTRANSFERASE"/>
    <property type="match status" value="1"/>
</dbReference>
<protein>
    <recommendedName>
        <fullName evidence="7">Ribosomal RNA small subunit methyltransferase H</fullName>
        <ecNumber evidence="7">2.1.1.199</ecNumber>
    </recommendedName>
    <alternativeName>
        <fullName evidence="7">16S rRNA m(4)C1402 methyltransferase</fullName>
    </alternativeName>
    <alternativeName>
        <fullName evidence="7">rRNA (cytosine-N(4)-)-methyltransferase RsmH</fullName>
    </alternativeName>
</protein>
<dbReference type="HOGENOM" id="CLU_038422_2_0_14"/>
<comment type="subcellular location">
    <subcellularLocation>
        <location evidence="7">Cytoplasm</location>
    </subcellularLocation>
</comment>
<reference evidence="9" key="2">
    <citation type="submission" date="2012-07" db="EMBL/GenBank/DDBJ databases">
        <title>Complete genome sequence of 'Candidatus Mycoplasma haemolamae'.</title>
        <authorList>
            <person name="Guimaraes A.M.S."/>
            <person name="Toth B."/>
            <person name="Santos A.P."/>
            <person name="Nascimento N.C."/>
            <person name="Sojka J.E."/>
            <person name="Messick J.B."/>
        </authorList>
    </citation>
    <scope>NUCLEOTIDE SEQUENCE [LARGE SCALE GENOMIC DNA]</scope>
    <source>
        <strain evidence="9">Purdue</strain>
    </source>
</reference>
<keyword evidence="3 7" id="KW-0698">rRNA processing</keyword>
<dbReference type="Proteomes" id="UP000006502">
    <property type="component" value="Chromosome"/>
</dbReference>
<dbReference type="NCBIfam" id="TIGR00006">
    <property type="entry name" value="16S rRNA (cytosine(1402)-N(4))-methyltransferase RsmH"/>
    <property type="match status" value="1"/>
</dbReference>
<evidence type="ECO:0000256" key="3">
    <source>
        <dbReference type="ARBA" id="ARBA00022552"/>
    </source>
</evidence>
<dbReference type="PIRSF" id="PIRSF004486">
    <property type="entry name" value="MraW"/>
    <property type="match status" value="1"/>
</dbReference>
<evidence type="ECO:0000256" key="4">
    <source>
        <dbReference type="ARBA" id="ARBA00022603"/>
    </source>
</evidence>
<dbReference type="PANTHER" id="PTHR11265">
    <property type="entry name" value="S-ADENOSYL-METHYLTRANSFERASE MRAW"/>
    <property type="match status" value="1"/>
</dbReference>
<evidence type="ECO:0000256" key="5">
    <source>
        <dbReference type="ARBA" id="ARBA00022679"/>
    </source>
</evidence>
<gene>
    <name evidence="7" type="primary">rsmH</name>
    <name evidence="8" type="ordered locus">MHLP_01035</name>
</gene>
<dbReference type="InterPro" id="IPR023397">
    <property type="entry name" value="SAM-dep_MeTrfase_MraW_recog"/>
</dbReference>
<name>I7C5K3_MYCHA</name>
<keyword evidence="2 7" id="KW-0963">Cytoplasm</keyword>
<dbReference type="SUPFAM" id="SSF53335">
    <property type="entry name" value="S-adenosyl-L-methionine-dependent methyltransferases"/>
    <property type="match status" value="1"/>
</dbReference>
<evidence type="ECO:0000256" key="1">
    <source>
        <dbReference type="ARBA" id="ARBA00010396"/>
    </source>
</evidence>
<evidence type="ECO:0000256" key="7">
    <source>
        <dbReference type="HAMAP-Rule" id="MF_01007"/>
    </source>
</evidence>
<dbReference type="STRING" id="1212765.MHLP_01035"/>
<dbReference type="GO" id="GO:0070475">
    <property type="term" value="P:rRNA base methylation"/>
    <property type="evidence" value="ECO:0007669"/>
    <property type="project" value="UniProtKB-UniRule"/>
</dbReference>
<feature type="binding site" evidence="7">
    <location>
        <position position="106"/>
    </location>
    <ligand>
        <name>S-adenosyl-L-methionine</name>
        <dbReference type="ChEBI" id="CHEBI:59789"/>
    </ligand>
</feature>
<comment type="catalytic activity">
    <reaction evidence="7">
        <text>cytidine(1402) in 16S rRNA + S-adenosyl-L-methionine = N(4)-methylcytidine(1402) in 16S rRNA + S-adenosyl-L-homocysteine + H(+)</text>
        <dbReference type="Rhea" id="RHEA:42928"/>
        <dbReference type="Rhea" id="RHEA-COMP:10286"/>
        <dbReference type="Rhea" id="RHEA-COMP:10287"/>
        <dbReference type="ChEBI" id="CHEBI:15378"/>
        <dbReference type="ChEBI" id="CHEBI:57856"/>
        <dbReference type="ChEBI" id="CHEBI:59789"/>
        <dbReference type="ChEBI" id="CHEBI:74506"/>
        <dbReference type="ChEBI" id="CHEBI:82748"/>
        <dbReference type="EC" id="2.1.1.199"/>
    </reaction>
</comment>
<evidence type="ECO:0000256" key="6">
    <source>
        <dbReference type="ARBA" id="ARBA00022691"/>
    </source>
</evidence>
<feature type="binding site" evidence="7">
    <location>
        <position position="78"/>
    </location>
    <ligand>
        <name>S-adenosyl-L-methionine</name>
        <dbReference type="ChEBI" id="CHEBI:59789"/>
    </ligand>
</feature>
<dbReference type="HAMAP" id="MF_01007">
    <property type="entry name" value="16SrRNA_methyltr_H"/>
    <property type="match status" value="1"/>
</dbReference>
<keyword evidence="4 7" id="KW-0489">Methyltransferase</keyword>
<dbReference type="Gene3D" id="3.40.50.150">
    <property type="entry name" value="Vaccinia Virus protein VP39"/>
    <property type="match status" value="1"/>
</dbReference>
<keyword evidence="6 7" id="KW-0949">S-adenosyl-L-methionine</keyword>
<evidence type="ECO:0000313" key="8">
    <source>
        <dbReference type="EMBL" id="AFO51787.1"/>
    </source>
</evidence>
<comment type="function">
    <text evidence="7">Specifically methylates the N4 position of cytidine in position 1402 (C1402) of 16S rRNA.</text>
</comment>
<accession>I7C5K3</accession>
<dbReference type="PATRIC" id="fig|1212765.3.peg.234"/>
<keyword evidence="5 7" id="KW-0808">Transferase</keyword>
<dbReference type="Pfam" id="PF01795">
    <property type="entry name" value="Methyltransf_5"/>
    <property type="match status" value="1"/>
</dbReference>
<dbReference type="AlphaFoldDB" id="I7C5K3"/>
<sequence>MIKHIPVLLKEVIENWITNPSGFYVDCTFGEGGHTKELLRHLDSDSKVLGIDIDPMTVETGRELEKQDSRFTYLNTNYTNLSSYISSNGLPKADGILFDLGFSTAQLGDPKRSFSYNNASSTLELKYGLEGTSVYEILNEYSEGKLSSIFRNYGQIREHRQLASLLVLSRKKEPIVNVQQLKELVEGSKIFSPRRNKNPLKLIFQALRIECNNELNNFSRALEKASKLLVSGGRLLVITFQSLEDELLLDWKKKVGQTLKIPDLGLVLSPLFSLRVGGVILPTRQEIELNWASRSAKLWAFTKEREE</sequence>
<dbReference type="SUPFAM" id="SSF81799">
    <property type="entry name" value="Putative methyltransferase TM0872, insert domain"/>
    <property type="match status" value="1"/>
</dbReference>
<comment type="similarity">
    <text evidence="1 7">Belongs to the methyltransferase superfamily. RsmH family.</text>
</comment>
<feature type="binding site" evidence="7">
    <location>
        <begin position="32"/>
        <end position="34"/>
    </location>
    <ligand>
        <name>S-adenosyl-L-methionine</name>
        <dbReference type="ChEBI" id="CHEBI:59789"/>
    </ligand>
</feature>
<dbReference type="InterPro" id="IPR002903">
    <property type="entry name" value="RsmH"/>
</dbReference>
<dbReference type="GO" id="GO:0005737">
    <property type="term" value="C:cytoplasm"/>
    <property type="evidence" value="ECO:0007669"/>
    <property type="project" value="UniProtKB-SubCell"/>
</dbReference>
<dbReference type="KEGG" id="mhl:MHLP_01035"/>
<dbReference type="EC" id="2.1.1.199" evidence="7"/>
<evidence type="ECO:0000256" key="2">
    <source>
        <dbReference type="ARBA" id="ARBA00022490"/>
    </source>
</evidence>